<evidence type="ECO:0000313" key="3">
    <source>
        <dbReference type="EMBL" id="KAK3267089.1"/>
    </source>
</evidence>
<gene>
    <name evidence="3" type="ORF">CYMTET_24334</name>
</gene>
<proteinExistence type="predicted"/>
<feature type="signal peptide" evidence="2">
    <location>
        <begin position="1"/>
        <end position="19"/>
    </location>
</feature>
<keyword evidence="2" id="KW-0732">Signal</keyword>
<reference evidence="3 4" key="1">
    <citation type="journal article" date="2015" name="Genome Biol. Evol.">
        <title>Comparative Genomics of a Bacterivorous Green Alga Reveals Evolutionary Causalities and Consequences of Phago-Mixotrophic Mode of Nutrition.</title>
        <authorList>
            <person name="Burns J.A."/>
            <person name="Paasch A."/>
            <person name="Narechania A."/>
            <person name="Kim E."/>
        </authorList>
    </citation>
    <scope>NUCLEOTIDE SEQUENCE [LARGE SCALE GENOMIC DNA]</scope>
    <source>
        <strain evidence="3 4">PLY_AMNH</strain>
    </source>
</reference>
<evidence type="ECO:0000256" key="2">
    <source>
        <dbReference type="SAM" id="SignalP"/>
    </source>
</evidence>
<organism evidence="3 4">
    <name type="scientific">Cymbomonas tetramitiformis</name>
    <dbReference type="NCBI Taxonomy" id="36881"/>
    <lineage>
        <taxon>Eukaryota</taxon>
        <taxon>Viridiplantae</taxon>
        <taxon>Chlorophyta</taxon>
        <taxon>Pyramimonadophyceae</taxon>
        <taxon>Pyramimonadales</taxon>
        <taxon>Pyramimonadaceae</taxon>
        <taxon>Cymbomonas</taxon>
    </lineage>
</organism>
<accession>A0AAE0FW42</accession>
<dbReference type="EMBL" id="LGRX02012625">
    <property type="protein sequence ID" value="KAK3267089.1"/>
    <property type="molecule type" value="Genomic_DNA"/>
</dbReference>
<evidence type="ECO:0000256" key="1">
    <source>
        <dbReference type="SAM" id="MobiDB-lite"/>
    </source>
</evidence>
<comment type="caution">
    <text evidence="3">The sequence shown here is derived from an EMBL/GenBank/DDBJ whole genome shotgun (WGS) entry which is preliminary data.</text>
</comment>
<protein>
    <submittedName>
        <fullName evidence="3">Uncharacterized protein</fullName>
    </submittedName>
</protein>
<dbReference type="AlphaFoldDB" id="A0AAE0FW42"/>
<feature type="chain" id="PRO_5042237570" evidence="2">
    <location>
        <begin position="20"/>
        <end position="325"/>
    </location>
</feature>
<name>A0AAE0FW42_9CHLO</name>
<keyword evidence="4" id="KW-1185">Reference proteome</keyword>
<evidence type="ECO:0000313" key="4">
    <source>
        <dbReference type="Proteomes" id="UP001190700"/>
    </source>
</evidence>
<sequence length="325" mass="34754">MSMPLMLCSLAPAPLYCTAGDGDIRRPNPAQSYNRLTQQHNRARTNPAKWVSLKDCNERTGSDAQVARGKLSLDQTNEPRQKSAVPPFLAAAGALSAIVPGVSQAAESMGYPVYDSDIVSACAPWGNLCILAGTRYIPIGLPSILGSLLLLVPLGLALSKLDSASNKLKVLQDESGEPSTPAPRVTDTSSQVGNGLEEGVVYDEDGWIIPAVLEDAEGRSYFGEKRVPLGPPTGANGIGRLSEQLPAAGLICRETPGNYDFEWHVAPRKQYIINLDAPVEVEVDDGSKRIFPSGSIFYVADTQGRGHKSSAVEGRARRSIFIPEQ</sequence>
<feature type="region of interest" description="Disordered" evidence="1">
    <location>
        <begin position="171"/>
        <end position="194"/>
    </location>
</feature>
<dbReference type="Proteomes" id="UP001190700">
    <property type="component" value="Unassembled WGS sequence"/>
</dbReference>